<dbReference type="GO" id="GO:0006508">
    <property type="term" value="P:proteolysis"/>
    <property type="evidence" value="ECO:0007669"/>
    <property type="project" value="UniProtKB-KW"/>
</dbReference>
<gene>
    <name evidence="5" type="ORF">BDV95DRAFT_606371</name>
</gene>
<dbReference type="SUPFAM" id="SSF53182">
    <property type="entry name" value="Pyrrolidone carboxyl peptidase (pyroglutamate aminopeptidase)"/>
    <property type="match status" value="1"/>
</dbReference>
<dbReference type="Pfam" id="PF01470">
    <property type="entry name" value="Peptidase_C15"/>
    <property type="match status" value="1"/>
</dbReference>
<dbReference type="PANTHER" id="PTHR23402">
    <property type="entry name" value="PROTEASE FAMILY C15 PYROGLUTAMYL-PEPTIDASE I-RELATED"/>
    <property type="match status" value="1"/>
</dbReference>
<evidence type="ECO:0000256" key="1">
    <source>
        <dbReference type="ARBA" id="ARBA00006641"/>
    </source>
</evidence>
<dbReference type="AlphaFoldDB" id="A0A7C8MBL6"/>
<evidence type="ECO:0000256" key="4">
    <source>
        <dbReference type="ARBA" id="ARBA00022807"/>
    </source>
</evidence>
<dbReference type="PANTHER" id="PTHR23402:SF1">
    <property type="entry name" value="PYROGLUTAMYL-PEPTIDASE I"/>
    <property type="match status" value="1"/>
</dbReference>
<keyword evidence="4" id="KW-0788">Thiol protease</keyword>
<name>A0A7C8MBL6_9PLEO</name>
<organism evidence="5 6">
    <name type="scientific">Massariosphaeria phaeospora</name>
    <dbReference type="NCBI Taxonomy" id="100035"/>
    <lineage>
        <taxon>Eukaryota</taxon>
        <taxon>Fungi</taxon>
        <taxon>Dikarya</taxon>
        <taxon>Ascomycota</taxon>
        <taxon>Pezizomycotina</taxon>
        <taxon>Dothideomycetes</taxon>
        <taxon>Pleosporomycetidae</taxon>
        <taxon>Pleosporales</taxon>
        <taxon>Pleosporales incertae sedis</taxon>
        <taxon>Massariosphaeria</taxon>
    </lineage>
</organism>
<keyword evidence="3" id="KW-0378">Hydrolase</keyword>
<dbReference type="InterPro" id="IPR036440">
    <property type="entry name" value="Peptidase_C15-like_sf"/>
</dbReference>
<accession>A0A7C8MBL6</accession>
<reference evidence="5 6" key="1">
    <citation type="submission" date="2020-01" db="EMBL/GenBank/DDBJ databases">
        <authorList>
            <consortium name="DOE Joint Genome Institute"/>
            <person name="Haridas S."/>
            <person name="Albert R."/>
            <person name="Binder M."/>
            <person name="Bloem J."/>
            <person name="Labutti K."/>
            <person name="Salamov A."/>
            <person name="Andreopoulos B."/>
            <person name="Baker S.E."/>
            <person name="Barry K."/>
            <person name="Bills G."/>
            <person name="Bluhm B.H."/>
            <person name="Cannon C."/>
            <person name="Castanera R."/>
            <person name="Culley D.E."/>
            <person name="Daum C."/>
            <person name="Ezra D."/>
            <person name="Gonzalez J.B."/>
            <person name="Henrissat B."/>
            <person name="Kuo A."/>
            <person name="Liang C."/>
            <person name="Lipzen A."/>
            <person name="Lutzoni F."/>
            <person name="Magnuson J."/>
            <person name="Mondo S."/>
            <person name="Nolan M."/>
            <person name="Ohm R."/>
            <person name="Pangilinan J."/>
            <person name="Park H.-J.H."/>
            <person name="Ramirez L."/>
            <person name="Alfaro M."/>
            <person name="Sun H."/>
            <person name="Tritt A."/>
            <person name="Yoshinaga Y."/>
            <person name="Zwiers L.-H.L."/>
            <person name="Turgeon B.G."/>
            <person name="Goodwin S.B."/>
            <person name="Spatafora J.W."/>
            <person name="Crous P.W."/>
            <person name="Grigoriev I.V."/>
        </authorList>
    </citation>
    <scope>NUCLEOTIDE SEQUENCE [LARGE SCALE GENOMIC DNA]</scope>
    <source>
        <strain evidence="5 6">CBS 611.86</strain>
    </source>
</reference>
<comment type="similarity">
    <text evidence="1">Belongs to the peptidase C15 family.</text>
</comment>
<evidence type="ECO:0000313" key="5">
    <source>
        <dbReference type="EMBL" id="KAF2872801.1"/>
    </source>
</evidence>
<keyword evidence="6" id="KW-1185">Reference proteome</keyword>
<dbReference type="OrthoDB" id="407146at2759"/>
<proteinExistence type="inferred from homology"/>
<dbReference type="Proteomes" id="UP000481861">
    <property type="component" value="Unassembled WGS sequence"/>
</dbReference>
<dbReference type="GO" id="GO:0008234">
    <property type="term" value="F:cysteine-type peptidase activity"/>
    <property type="evidence" value="ECO:0007669"/>
    <property type="project" value="UniProtKB-KW"/>
</dbReference>
<evidence type="ECO:0008006" key="7">
    <source>
        <dbReference type="Google" id="ProtNLM"/>
    </source>
</evidence>
<protein>
    <recommendedName>
        <fullName evidence="7">Peptidase C15, pyroglutamyl peptidase I-like protein</fullName>
    </recommendedName>
</protein>
<sequence length="237" mass="26029">MTKSTPPDEVRVLVTGFGPFLDITTNPSWEIARALPPDLQSSHPSSRIRLIVPASPLPAAYHPILAQTTALIDQHDPHLIVHIGLAVDRDYFAVEQSAAKDGYHDIPDVDRKVFTRAENKKVFGKAAEELRTALDLEAAVGAWQGACSGIVATRKEGGKKKKKTAKELARAVDVRLSDDVGTFVCGFAYYVSLLEMQKRWGRRDVVFLHVPRLEGAEEVRGGVEVTKALIRVLVEGQ</sequence>
<evidence type="ECO:0000313" key="6">
    <source>
        <dbReference type="Proteomes" id="UP000481861"/>
    </source>
</evidence>
<evidence type="ECO:0000256" key="3">
    <source>
        <dbReference type="ARBA" id="ARBA00022801"/>
    </source>
</evidence>
<comment type="caution">
    <text evidence="5">The sequence shown here is derived from an EMBL/GenBank/DDBJ whole genome shotgun (WGS) entry which is preliminary data.</text>
</comment>
<evidence type="ECO:0000256" key="2">
    <source>
        <dbReference type="ARBA" id="ARBA00022670"/>
    </source>
</evidence>
<dbReference type="InterPro" id="IPR016125">
    <property type="entry name" value="Peptidase_C15-like"/>
</dbReference>
<dbReference type="EMBL" id="JAADJZ010000009">
    <property type="protein sequence ID" value="KAF2872801.1"/>
    <property type="molecule type" value="Genomic_DNA"/>
</dbReference>
<keyword evidence="2" id="KW-0645">Protease</keyword>
<dbReference type="Gene3D" id="3.40.630.20">
    <property type="entry name" value="Peptidase C15, pyroglutamyl peptidase I-like"/>
    <property type="match status" value="1"/>
</dbReference>